<dbReference type="InterPro" id="IPR005182">
    <property type="entry name" value="YdbS-like_PH"/>
</dbReference>
<dbReference type="AlphaFoldDB" id="A0A1H6FIT3"/>
<feature type="transmembrane region" description="Helical" evidence="2">
    <location>
        <begin position="41"/>
        <end position="63"/>
    </location>
</feature>
<dbReference type="InterPro" id="IPR014529">
    <property type="entry name" value="UCP026631"/>
</dbReference>
<feature type="transmembrane region" description="Helical" evidence="2">
    <location>
        <begin position="416"/>
        <end position="436"/>
    </location>
</feature>
<reference evidence="5" key="1">
    <citation type="submission" date="2016-10" db="EMBL/GenBank/DDBJ databases">
        <authorList>
            <person name="Varghese N."/>
            <person name="Submissions S."/>
        </authorList>
    </citation>
    <scope>NUCLEOTIDE SEQUENCE [LARGE SCALE GENOMIC DNA]</scope>
    <source>
        <strain evidence="5">CGMCC 1.8981</strain>
    </source>
</reference>
<keyword evidence="5" id="KW-1185">Reference proteome</keyword>
<feature type="domain" description="YdbS-like PH" evidence="3">
    <location>
        <begin position="315"/>
        <end position="371"/>
    </location>
</feature>
<keyword evidence="2" id="KW-0472">Membrane</keyword>
<dbReference type="Pfam" id="PF03703">
    <property type="entry name" value="bPH_2"/>
    <property type="match status" value="3"/>
</dbReference>
<evidence type="ECO:0000256" key="1">
    <source>
        <dbReference type="SAM" id="MobiDB-lite"/>
    </source>
</evidence>
<feature type="domain" description="YdbS-like PH" evidence="3">
    <location>
        <begin position="62"/>
        <end position="141"/>
    </location>
</feature>
<evidence type="ECO:0000259" key="3">
    <source>
        <dbReference type="Pfam" id="PF03703"/>
    </source>
</evidence>
<feature type="transmembrane region" description="Helical" evidence="2">
    <location>
        <begin position="285"/>
        <end position="310"/>
    </location>
</feature>
<dbReference type="PANTHER" id="PTHR34473:SF3">
    <property type="entry name" value="TRANSMEMBRANE PROTEIN-RELATED"/>
    <property type="match status" value="1"/>
</dbReference>
<feature type="domain" description="YdbS-like PH" evidence="3">
    <location>
        <begin position="461"/>
        <end position="537"/>
    </location>
</feature>
<evidence type="ECO:0000313" key="4">
    <source>
        <dbReference type="EMBL" id="SEH10769.1"/>
    </source>
</evidence>
<keyword evidence="2" id="KW-1133">Transmembrane helix</keyword>
<organism evidence="4 5">
    <name type="scientific">Natronorubrum sediminis</name>
    <dbReference type="NCBI Taxonomy" id="640943"/>
    <lineage>
        <taxon>Archaea</taxon>
        <taxon>Methanobacteriati</taxon>
        <taxon>Methanobacteriota</taxon>
        <taxon>Stenosarchaea group</taxon>
        <taxon>Halobacteria</taxon>
        <taxon>Halobacteriales</taxon>
        <taxon>Natrialbaceae</taxon>
        <taxon>Natronorubrum</taxon>
    </lineage>
</organism>
<evidence type="ECO:0000313" key="5">
    <source>
        <dbReference type="Proteomes" id="UP000199112"/>
    </source>
</evidence>
<feature type="region of interest" description="Disordered" evidence="1">
    <location>
        <begin position="137"/>
        <end position="219"/>
    </location>
</feature>
<dbReference type="EMBL" id="FNWL01000001">
    <property type="protein sequence ID" value="SEH10769.1"/>
    <property type="molecule type" value="Genomic_DNA"/>
</dbReference>
<dbReference type="OrthoDB" id="107421at2157"/>
<evidence type="ECO:0000256" key="2">
    <source>
        <dbReference type="SAM" id="Phobius"/>
    </source>
</evidence>
<dbReference type="PANTHER" id="PTHR34473">
    <property type="entry name" value="UPF0699 TRANSMEMBRANE PROTEIN YDBS"/>
    <property type="match status" value="1"/>
</dbReference>
<feature type="compositionally biased region" description="Basic and acidic residues" evidence="1">
    <location>
        <begin position="169"/>
        <end position="183"/>
    </location>
</feature>
<feature type="transmembrane region" description="Helical" evidence="2">
    <location>
        <begin position="233"/>
        <end position="256"/>
    </location>
</feature>
<proteinExistence type="predicted"/>
<accession>A0A1H6FIT3</accession>
<keyword evidence="2" id="KW-0812">Transmembrane</keyword>
<dbReference type="RefSeq" id="WP_090503279.1">
    <property type="nucleotide sequence ID" value="NZ_FNWL01000001.1"/>
</dbReference>
<dbReference type="Proteomes" id="UP000199112">
    <property type="component" value="Unassembled WGS sequence"/>
</dbReference>
<feature type="transmembrane region" description="Helical" evidence="2">
    <location>
        <begin position="12"/>
        <end position="35"/>
    </location>
</feature>
<dbReference type="PIRSF" id="PIRSF026631">
    <property type="entry name" value="UCP026631"/>
    <property type="match status" value="1"/>
</dbReference>
<name>A0A1H6FIT3_9EURY</name>
<sequence>MNRLHPLSAATYGLQYGLIWLWIPMALVLLLGAVVDPISPAWSPLAAPLGFAIGVAYGVAYYYRFEYAITPDTFDVSSGVFARRSREIPYGRIQNVDVRQGVFQRLFGLATLSIETAGGGATEATLNFVSESEATRLQTQIRRRTAEVKSRRGRRREQESSSDDQAESVADRPEHPDEAERTSSDQTVDGTGGPGTPEPTSNRSRELDSDSPLAPGVGQRRQHRLFDLEARELLLYSFTSFRPAAAAAVLGLFFIATDTFLELLVVVAQPVGGPESLGEGTTTDYGILTLVSIANGVVIAYVLSVAYTFATYYDFQLGRADDDFVYERGLLQRYSGSIPVEKVQSVTVTANPIQRAIEYAGLWVETAGYGPDSNGGSQSAVPLAKQGRVHRFTENLTGVETPKFQRPPPIARRRYLVRYSLIATVIVAISFGITQATGLERWYLAAVAFAGVPPAAHLKYVNLGYYVGEDHLIVRRGFWQRRTTVIPYYRIQTVSTRRSIFQRRLGLASLVIDTASSRTLFWTTPTIYDVDLEDARDTHGTGRKRLQSALRERARDDDLGLDVDFTASSERSDDFI</sequence>
<gene>
    <name evidence="4" type="ORF">SAMN04487967_0050</name>
</gene>
<protein>
    <submittedName>
        <fullName evidence="4">Putative membrane protein</fullName>
    </submittedName>
</protein>